<dbReference type="GO" id="GO:0030436">
    <property type="term" value="P:asexual sporulation"/>
    <property type="evidence" value="ECO:0007669"/>
    <property type="project" value="InterPro"/>
</dbReference>
<evidence type="ECO:0000313" key="4">
    <source>
        <dbReference type="Proteomes" id="UP000481030"/>
    </source>
</evidence>
<protein>
    <submittedName>
        <fullName evidence="3">Sigma-E processing peptidase SpoIIGA</fullName>
    </submittedName>
</protein>
<dbReference type="Proteomes" id="UP000481030">
    <property type="component" value="Unassembled WGS sequence"/>
</dbReference>
<dbReference type="AlphaFoldDB" id="A0A6L3V7L2"/>
<gene>
    <name evidence="3" type="primary">spoIIGA</name>
    <name evidence="3" type="ORF">F7731_07400</name>
</gene>
<reference evidence="3 4" key="1">
    <citation type="journal article" date="2016" name="Antonie Van Leeuwenhoek">
        <title>Bacillus depressus sp. nov., isolated from soil of a sunflower field.</title>
        <authorList>
            <person name="Wei X."/>
            <person name="Xin D."/>
            <person name="Xin Y."/>
            <person name="Zhang H."/>
            <person name="Wang T."/>
            <person name="Zhang J."/>
        </authorList>
    </citation>
    <scope>NUCLEOTIDE SEQUENCE [LARGE SCALE GENOMIC DNA]</scope>
    <source>
        <strain evidence="3 4">BZ1</strain>
    </source>
</reference>
<keyword evidence="2" id="KW-1133">Transmembrane helix</keyword>
<dbReference type="PIRSF" id="PIRSF018571">
    <property type="entry name" value="SpoIIGA"/>
    <property type="match status" value="1"/>
</dbReference>
<keyword evidence="4" id="KW-1185">Reference proteome</keyword>
<dbReference type="InterPro" id="IPR005081">
    <property type="entry name" value="SpoIIGA"/>
</dbReference>
<feature type="transmembrane region" description="Helical" evidence="2">
    <location>
        <begin position="57"/>
        <end position="76"/>
    </location>
</feature>
<feature type="active site" evidence="1">
    <location>
        <position position="183"/>
    </location>
</feature>
<dbReference type="OrthoDB" id="2690199at2"/>
<evidence type="ECO:0000256" key="1">
    <source>
        <dbReference type="PIRSR" id="PIRSR018571-1"/>
    </source>
</evidence>
<feature type="transmembrane region" description="Helical" evidence="2">
    <location>
        <begin position="33"/>
        <end position="51"/>
    </location>
</feature>
<dbReference type="GO" id="GO:0006508">
    <property type="term" value="P:proteolysis"/>
    <property type="evidence" value="ECO:0007669"/>
    <property type="project" value="InterPro"/>
</dbReference>
<evidence type="ECO:0000256" key="2">
    <source>
        <dbReference type="SAM" id="Phobius"/>
    </source>
</evidence>
<evidence type="ECO:0000313" key="3">
    <source>
        <dbReference type="EMBL" id="KAB2337427.1"/>
    </source>
</evidence>
<name>A0A6L3V7L2_9BACI</name>
<sequence>MEVYVDIIWILNFLFDSLLLYLTAIILKRDIRLWRIICGGLIGSVIILLSLTPLNTYSAHPLTKLLFSIFMVLMVFGYKRLRYFISGLLTFYCTTFLIGGMLIGAHYFVKFDLQISSSLMLASVKGFGDPISWLFVLLGFPIAWHFSKRHMEEIEMTKIQYDSLLNVIISMNNKTYMFKGLIDSGNQLYDPISKMPIMFVSIKNRETEFPEALVKIAQNPEKVILGEELAPSEWDSKLRIVPCKVVGQEHQLIIAVKPDAVILEKENEFIKVERSLISFSLQQLSADDKFQCIVHPKMLTSTKKVHPANFIKHA</sequence>
<keyword evidence="2" id="KW-0472">Membrane</keyword>
<accession>A0A6L3V7L2</accession>
<dbReference type="NCBIfam" id="TIGR02854">
    <property type="entry name" value="spore_II_GA"/>
    <property type="match status" value="1"/>
</dbReference>
<feature type="transmembrane region" description="Helical" evidence="2">
    <location>
        <begin position="127"/>
        <end position="146"/>
    </location>
</feature>
<comment type="caution">
    <text evidence="3">The sequence shown here is derived from an EMBL/GenBank/DDBJ whole genome shotgun (WGS) entry which is preliminary data.</text>
</comment>
<dbReference type="RefSeq" id="WP_151534118.1">
    <property type="nucleotide sequence ID" value="NZ_WBOS01000002.1"/>
</dbReference>
<dbReference type="EMBL" id="WBOS01000002">
    <property type="protein sequence ID" value="KAB2337427.1"/>
    <property type="molecule type" value="Genomic_DNA"/>
</dbReference>
<feature type="transmembrane region" description="Helical" evidence="2">
    <location>
        <begin position="6"/>
        <end position="26"/>
    </location>
</feature>
<dbReference type="Pfam" id="PF03419">
    <property type="entry name" value="Peptidase_U4"/>
    <property type="match status" value="1"/>
</dbReference>
<organism evidence="3 4">
    <name type="scientific">Cytobacillus depressus</name>
    <dbReference type="NCBI Taxonomy" id="1602942"/>
    <lineage>
        <taxon>Bacteria</taxon>
        <taxon>Bacillati</taxon>
        <taxon>Bacillota</taxon>
        <taxon>Bacilli</taxon>
        <taxon>Bacillales</taxon>
        <taxon>Bacillaceae</taxon>
        <taxon>Cytobacillus</taxon>
    </lineage>
</organism>
<dbReference type="GO" id="GO:0004190">
    <property type="term" value="F:aspartic-type endopeptidase activity"/>
    <property type="evidence" value="ECO:0007669"/>
    <property type="project" value="InterPro"/>
</dbReference>
<proteinExistence type="predicted"/>
<feature type="transmembrane region" description="Helical" evidence="2">
    <location>
        <begin position="83"/>
        <end position="107"/>
    </location>
</feature>
<keyword evidence="2" id="KW-0812">Transmembrane</keyword>